<evidence type="ECO:0000313" key="2">
    <source>
        <dbReference type="EMBL" id="OQE16167.1"/>
    </source>
</evidence>
<reference evidence="3" key="1">
    <citation type="journal article" date="2017" name="Nat. Microbiol.">
        <title>Global analysis of biosynthetic gene clusters reveals vast potential of secondary metabolite production in Penicillium species.</title>
        <authorList>
            <person name="Nielsen J.C."/>
            <person name="Grijseels S."/>
            <person name="Prigent S."/>
            <person name="Ji B."/>
            <person name="Dainat J."/>
            <person name="Nielsen K.F."/>
            <person name="Frisvad J.C."/>
            <person name="Workman M."/>
            <person name="Nielsen J."/>
        </authorList>
    </citation>
    <scope>NUCLEOTIDE SEQUENCE [LARGE SCALE GENOMIC DNA]</scope>
    <source>
        <strain evidence="3">IBT 24891</strain>
    </source>
</reference>
<name>A0A1V6SQ35_9EURO</name>
<keyword evidence="3" id="KW-1185">Reference proteome</keyword>
<evidence type="ECO:0000313" key="3">
    <source>
        <dbReference type="Proteomes" id="UP000191285"/>
    </source>
</evidence>
<dbReference type="EMBL" id="MLKD01000025">
    <property type="protein sequence ID" value="OQE16167.1"/>
    <property type="molecule type" value="Genomic_DNA"/>
</dbReference>
<accession>A0A1V6SQ35</accession>
<evidence type="ECO:0000259" key="1">
    <source>
        <dbReference type="Pfam" id="PF20150"/>
    </source>
</evidence>
<protein>
    <recommendedName>
        <fullName evidence="1">2EXR domain-containing protein</fullName>
    </recommendedName>
</protein>
<sequence>MSNMSFCYFPLLPPEIRLMIWEYCIPNRVAEYDAPWFLLDGFRTRQACYSESTMRQNSRPPAIAAVNSESRKVVLRNGKFQECKVMEFDRLRSAWIQPHRDIRHLNWVRDCWVNWADGIDETSDIGDFFFESFDLGMTDISITAESILPFRLDMLVLDYYTYLTPADWDLDAPGGPYKQDTEQIGHLAHFPQVPRIINVVMVAISLHISKDAAVRSGLFGLLGDAPVQMIDVDTQTRLREFEKLFYSHTLERERDYKVVKLFDLFKTSQFQDEVKKWTKEAEQLTLVELWHSARENGLVSVDEPDENHPFMREARRLNFRLRPQIMIRACDNQCYMEGHILSDSKNV</sequence>
<dbReference type="Pfam" id="PF20150">
    <property type="entry name" value="2EXR"/>
    <property type="match status" value="1"/>
</dbReference>
<feature type="domain" description="2EXR" evidence="1">
    <location>
        <begin position="6"/>
        <end position="102"/>
    </location>
</feature>
<gene>
    <name evidence="2" type="ORF">PENSTE_c025G04030</name>
</gene>
<comment type="caution">
    <text evidence="2">The sequence shown here is derived from an EMBL/GenBank/DDBJ whole genome shotgun (WGS) entry which is preliminary data.</text>
</comment>
<dbReference type="PANTHER" id="PTHR35910:SF1">
    <property type="entry name" value="2EXR DOMAIN-CONTAINING PROTEIN"/>
    <property type="match status" value="1"/>
</dbReference>
<proteinExistence type="predicted"/>
<dbReference type="OrthoDB" id="3540486at2759"/>
<dbReference type="AlphaFoldDB" id="A0A1V6SQ35"/>
<dbReference type="STRING" id="303698.A0A1V6SQ35"/>
<dbReference type="PANTHER" id="PTHR35910">
    <property type="entry name" value="2EXR DOMAIN-CONTAINING PROTEIN"/>
    <property type="match status" value="1"/>
</dbReference>
<dbReference type="InterPro" id="IPR045518">
    <property type="entry name" value="2EXR"/>
</dbReference>
<dbReference type="Proteomes" id="UP000191285">
    <property type="component" value="Unassembled WGS sequence"/>
</dbReference>
<organism evidence="2 3">
    <name type="scientific">Penicillium steckii</name>
    <dbReference type="NCBI Taxonomy" id="303698"/>
    <lineage>
        <taxon>Eukaryota</taxon>
        <taxon>Fungi</taxon>
        <taxon>Dikarya</taxon>
        <taxon>Ascomycota</taxon>
        <taxon>Pezizomycotina</taxon>
        <taxon>Eurotiomycetes</taxon>
        <taxon>Eurotiomycetidae</taxon>
        <taxon>Eurotiales</taxon>
        <taxon>Aspergillaceae</taxon>
        <taxon>Penicillium</taxon>
    </lineage>
</organism>